<evidence type="ECO:0000256" key="8">
    <source>
        <dbReference type="SAM" id="MobiDB-lite"/>
    </source>
</evidence>
<evidence type="ECO:0000256" key="4">
    <source>
        <dbReference type="ARBA" id="ARBA00022833"/>
    </source>
</evidence>
<evidence type="ECO:0000256" key="2">
    <source>
        <dbReference type="ARBA" id="ARBA00022723"/>
    </source>
</evidence>
<feature type="domain" description="SWIM-type" evidence="9">
    <location>
        <begin position="1"/>
        <end position="25"/>
    </location>
</feature>
<dbReference type="InterPro" id="IPR007527">
    <property type="entry name" value="Znf_SWIM"/>
</dbReference>
<gene>
    <name evidence="10" type="ORF">FSB_LOCUS15340</name>
</gene>
<evidence type="ECO:0000256" key="1">
    <source>
        <dbReference type="ARBA" id="ARBA00005889"/>
    </source>
</evidence>
<comment type="subcellular location">
    <subcellularLocation>
        <location evidence="6">Nucleus</location>
    </subcellularLocation>
</comment>
<reference evidence="10" key="1">
    <citation type="submission" date="2018-02" db="EMBL/GenBank/DDBJ databases">
        <authorList>
            <person name="Cohen D.B."/>
            <person name="Kent A.D."/>
        </authorList>
    </citation>
    <scope>NUCLEOTIDE SEQUENCE</scope>
</reference>
<proteinExistence type="inferred from homology"/>
<evidence type="ECO:0000256" key="5">
    <source>
        <dbReference type="PROSITE-ProRule" id="PRU00325"/>
    </source>
</evidence>
<accession>A0A2N9FJV3</accession>
<comment type="function">
    <text evidence="6">Putative transcription activator involved in regulating light control of development.</text>
</comment>
<dbReference type="EMBL" id="OIVN01000923">
    <property type="protein sequence ID" value="SPC87458.1"/>
    <property type="molecule type" value="Genomic_DNA"/>
</dbReference>
<feature type="compositionally biased region" description="Polar residues" evidence="8">
    <location>
        <begin position="206"/>
        <end position="216"/>
    </location>
</feature>
<feature type="compositionally biased region" description="Low complexity" evidence="8">
    <location>
        <begin position="217"/>
        <end position="229"/>
    </location>
</feature>
<dbReference type="AlphaFoldDB" id="A0A2N9FJV3"/>
<evidence type="ECO:0000256" key="6">
    <source>
        <dbReference type="RuleBase" id="RU367018"/>
    </source>
</evidence>
<dbReference type="InterPro" id="IPR006564">
    <property type="entry name" value="Znf_PMZ"/>
</dbReference>
<protein>
    <recommendedName>
        <fullName evidence="6">Protein FAR1-RELATED SEQUENCE</fullName>
    </recommendedName>
</protein>
<dbReference type="GO" id="GO:0005634">
    <property type="term" value="C:nucleus"/>
    <property type="evidence" value="ECO:0007669"/>
    <property type="project" value="UniProtKB-SubCell"/>
</dbReference>
<evidence type="ECO:0000256" key="3">
    <source>
        <dbReference type="ARBA" id="ARBA00022771"/>
    </source>
</evidence>
<feature type="region of interest" description="Disordered" evidence="8">
    <location>
        <begin position="185"/>
        <end position="232"/>
    </location>
</feature>
<name>A0A2N9FJV3_FAGSY</name>
<dbReference type="GO" id="GO:0008270">
    <property type="term" value="F:zinc ion binding"/>
    <property type="evidence" value="ECO:0007669"/>
    <property type="project" value="UniProtKB-UniRule"/>
</dbReference>
<dbReference type="SMART" id="SM00575">
    <property type="entry name" value="ZnF_PMZ"/>
    <property type="match status" value="1"/>
</dbReference>
<organism evidence="10">
    <name type="scientific">Fagus sylvatica</name>
    <name type="common">Beechnut</name>
    <dbReference type="NCBI Taxonomy" id="28930"/>
    <lineage>
        <taxon>Eukaryota</taxon>
        <taxon>Viridiplantae</taxon>
        <taxon>Streptophyta</taxon>
        <taxon>Embryophyta</taxon>
        <taxon>Tracheophyta</taxon>
        <taxon>Spermatophyta</taxon>
        <taxon>Magnoliopsida</taxon>
        <taxon>eudicotyledons</taxon>
        <taxon>Gunneridae</taxon>
        <taxon>Pentapetalae</taxon>
        <taxon>rosids</taxon>
        <taxon>fabids</taxon>
        <taxon>Fagales</taxon>
        <taxon>Fagaceae</taxon>
        <taxon>Fagus</taxon>
    </lineage>
</organism>
<dbReference type="GO" id="GO:0006355">
    <property type="term" value="P:regulation of DNA-templated transcription"/>
    <property type="evidence" value="ECO:0007669"/>
    <property type="project" value="UniProtKB-UniRule"/>
</dbReference>
<keyword evidence="3 5" id="KW-0863">Zinc-finger</keyword>
<dbReference type="Pfam" id="PF04434">
    <property type="entry name" value="SWIM"/>
    <property type="match status" value="1"/>
</dbReference>
<evidence type="ECO:0000313" key="10">
    <source>
        <dbReference type="EMBL" id="SPC87458.1"/>
    </source>
</evidence>
<keyword evidence="4 6" id="KW-0862">Zinc</keyword>
<comment type="similarity">
    <text evidence="1 6">Belongs to the FHY3/FAR1 family.</text>
</comment>
<dbReference type="PANTHER" id="PTHR31669:SF251">
    <property type="entry name" value="PROTEIN FAR1-RELATED SEQUENCE"/>
    <property type="match status" value="1"/>
</dbReference>
<feature type="coiled-coil region" evidence="7">
    <location>
        <begin position="81"/>
        <end position="115"/>
    </location>
</feature>
<evidence type="ECO:0000256" key="7">
    <source>
        <dbReference type="SAM" id="Coils"/>
    </source>
</evidence>
<keyword evidence="6" id="KW-0539">Nucleus</keyword>
<dbReference type="PANTHER" id="PTHR31669">
    <property type="entry name" value="PROTEIN FAR1-RELATED SEQUENCE 10-RELATED"/>
    <property type="match status" value="1"/>
</dbReference>
<sequence>MCSCRKFETFGILCCHALKVFDVLDIKIIPGLYLLKRWTREAKNGYVLDRSGRDVQEDVNLDITARYRRLCPRLVRLASRAADFEEAYVLVERAVNELEKQVEDIAKKSSNVNLDNSVAQVSMLGANELVSHGESFENLVENVKGLKKKEGRKGGKRLRNWVEKQPRRKKKIPENMNKGQYTFKENHGSSHIHHHISGSHMEHYPSQGSFANSTPVSHSQASNSAYSSQGPDVGFNHARIPLGDRTNNYFDSENYLGL</sequence>
<dbReference type="InterPro" id="IPR031052">
    <property type="entry name" value="FHY3/FAR1"/>
</dbReference>
<keyword evidence="2 6" id="KW-0479">Metal-binding</keyword>
<evidence type="ECO:0000259" key="9">
    <source>
        <dbReference type="PROSITE" id="PS50966"/>
    </source>
</evidence>
<keyword evidence="7" id="KW-0175">Coiled coil</keyword>
<dbReference type="PROSITE" id="PS50966">
    <property type="entry name" value="ZF_SWIM"/>
    <property type="match status" value="1"/>
</dbReference>